<name>A0A645HW63_9ZZZZ</name>
<protein>
    <submittedName>
        <fullName evidence="1">Uncharacterized protein</fullName>
    </submittedName>
</protein>
<reference evidence="1" key="1">
    <citation type="submission" date="2019-08" db="EMBL/GenBank/DDBJ databases">
        <authorList>
            <person name="Kucharzyk K."/>
            <person name="Murdoch R.W."/>
            <person name="Higgins S."/>
            <person name="Loffler F."/>
        </authorList>
    </citation>
    <scope>NUCLEOTIDE SEQUENCE</scope>
</reference>
<dbReference type="AlphaFoldDB" id="A0A645HW63"/>
<accession>A0A645HW63</accession>
<sequence length="132" mass="14342">MENFPGLLDDIINLERFVQVTGHRFLAIDVLARLERIDGHLRVNRIMGSDQDGIQIFALEHLPIVDVHIGIGQPGLFLRPVPAFVKHLGCSHDLGVVLVGFLVDAQIMVLADTSAHADHANINPVVSTGNVG</sequence>
<gene>
    <name evidence="1" type="ORF">SDC9_190786</name>
</gene>
<comment type="caution">
    <text evidence="1">The sequence shown here is derived from an EMBL/GenBank/DDBJ whole genome shotgun (WGS) entry which is preliminary data.</text>
</comment>
<dbReference type="EMBL" id="VSSQ01101495">
    <property type="protein sequence ID" value="MPN43227.1"/>
    <property type="molecule type" value="Genomic_DNA"/>
</dbReference>
<proteinExistence type="predicted"/>
<evidence type="ECO:0000313" key="1">
    <source>
        <dbReference type="EMBL" id="MPN43227.1"/>
    </source>
</evidence>
<organism evidence="1">
    <name type="scientific">bioreactor metagenome</name>
    <dbReference type="NCBI Taxonomy" id="1076179"/>
    <lineage>
        <taxon>unclassified sequences</taxon>
        <taxon>metagenomes</taxon>
        <taxon>ecological metagenomes</taxon>
    </lineage>
</organism>